<keyword evidence="2" id="KW-1185">Reference proteome</keyword>
<dbReference type="InterPro" id="IPR000014">
    <property type="entry name" value="PAS"/>
</dbReference>
<dbReference type="RefSeq" id="WP_105041314.1">
    <property type="nucleotide sequence ID" value="NZ_PPSL01000010.1"/>
</dbReference>
<dbReference type="SUPFAM" id="SSF55785">
    <property type="entry name" value="PYP-like sensor domain (PAS domain)"/>
    <property type="match status" value="1"/>
</dbReference>
<reference evidence="1 2" key="1">
    <citation type="submission" date="2018-01" db="EMBL/GenBank/DDBJ databases">
        <title>A novel member of the phylum Bacteroidetes isolated from glacier ice.</title>
        <authorList>
            <person name="Liu Q."/>
            <person name="Xin Y.-H."/>
        </authorList>
    </citation>
    <scope>NUCLEOTIDE SEQUENCE [LARGE SCALE GENOMIC DNA]</scope>
    <source>
        <strain evidence="1 2">RB1R16</strain>
    </source>
</reference>
<dbReference type="EMBL" id="PPSL01000010">
    <property type="protein sequence ID" value="PQJ08886.1"/>
    <property type="molecule type" value="Genomic_DNA"/>
</dbReference>
<sequence length="247" mass="28646">MNKPVWIINSNYAEYARLRKFAVACNYSSDIIFQLEDISAVINSKQIPSIIFISSNFEKTSTAKQCAAFKKQFAKIPVILLCSDNEEQATLQCDTIGAQDYLIKDEITLPLFKKCVQYTTERKKILNELQRSKDEYMTIFRDHPLPMWVYNMTDLAFVAVNRAAIFYYGYSEQEFLSMTIKDIRPKGDVPALMNTVNRDYKSGFYDDNHWTHLKKDGEQIKVHIFSHKIDFDEVPCKMVTAVRVNNA</sequence>
<dbReference type="InterPro" id="IPR035965">
    <property type="entry name" value="PAS-like_dom_sf"/>
</dbReference>
<evidence type="ECO:0008006" key="3">
    <source>
        <dbReference type="Google" id="ProtNLM"/>
    </source>
</evidence>
<dbReference type="CDD" id="cd00130">
    <property type="entry name" value="PAS"/>
    <property type="match status" value="1"/>
</dbReference>
<dbReference type="OrthoDB" id="1489936at2"/>
<dbReference type="Proteomes" id="UP000239872">
    <property type="component" value="Unassembled WGS sequence"/>
</dbReference>
<proteinExistence type="predicted"/>
<dbReference type="Gene3D" id="3.40.50.2300">
    <property type="match status" value="1"/>
</dbReference>
<name>A0A2S7SQP3_9BACT</name>
<dbReference type="Gene3D" id="3.30.450.20">
    <property type="entry name" value="PAS domain"/>
    <property type="match status" value="1"/>
</dbReference>
<organism evidence="1 2">
    <name type="scientific">Flavipsychrobacter stenotrophus</name>
    <dbReference type="NCBI Taxonomy" id="2077091"/>
    <lineage>
        <taxon>Bacteria</taxon>
        <taxon>Pseudomonadati</taxon>
        <taxon>Bacteroidota</taxon>
        <taxon>Chitinophagia</taxon>
        <taxon>Chitinophagales</taxon>
        <taxon>Chitinophagaceae</taxon>
        <taxon>Flavipsychrobacter</taxon>
    </lineage>
</organism>
<dbReference type="NCBIfam" id="TIGR00229">
    <property type="entry name" value="sensory_box"/>
    <property type="match status" value="1"/>
</dbReference>
<comment type="caution">
    <text evidence="1">The sequence shown here is derived from an EMBL/GenBank/DDBJ whole genome shotgun (WGS) entry which is preliminary data.</text>
</comment>
<accession>A0A2S7SQP3</accession>
<dbReference type="InterPro" id="IPR011006">
    <property type="entry name" value="CheY-like_superfamily"/>
</dbReference>
<evidence type="ECO:0000313" key="2">
    <source>
        <dbReference type="Proteomes" id="UP000239872"/>
    </source>
</evidence>
<protein>
    <recommendedName>
        <fullName evidence="3">PAS domain-containing protein</fullName>
    </recommendedName>
</protein>
<dbReference type="SUPFAM" id="SSF52172">
    <property type="entry name" value="CheY-like"/>
    <property type="match status" value="1"/>
</dbReference>
<gene>
    <name evidence="1" type="ORF">CJD36_021700</name>
</gene>
<evidence type="ECO:0000313" key="1">
    <source>
        <dbReference type="EMBL" id="PQJ08886.1"/>
    </source>
</evidence>
<dbReference type="AlphaFoldDB" id="A0A2S7SQP3"/>